<dbReference type="GO" id="GO:0008270">
    <property type="term" value="F:zinc ion binding"/>
    <property type="evidence" value="ECO:0007669"/>
    <property type="project" value="InterPro"/>
</dbReference>
<protein>
    <recommendedName>
        <fullName evidence="6">Zn(2)-C6 fungal-type domain-containing protein</fullName>
    </recommendedName>
</protein>
<evidence type="ECO:0000259" key="6">
    <source>
        <dbReference type="PROSITE" id="PS50048"/>
    </source>
</evidence>
<dbReference type="RefSeq" id="XP_067472943.1">
    <property type="nucleotide sequence ID" value="XM_067628821.1"/>
</dbReference>
<evidence type="ECO:0000313" key="7">
    <source>
        <dbReference type="EMBL" id="OJJ65692.1"/>
    </source>
</evidence>
<dbReference type="OrthoDB" id="4222821at2759"/>
<dbReference type="Pfam" id="PF00172">
    <property type="entry name" value="Zn_clus"/>
    <property type="match status" value="1"/>
</dbReference>
<dbReference type="EMBL" id="KV878712">
    <property type="protein sequence ID" value="OJJ65692.1"/>
    <property type="molecule type" value="Genomic_DNA"/>
</dbReference>
<dbReference type="GeneID" id="93581309"/>
<feature type="domain" description="Zn(2)-C6 fungal-type" evidence="6">
    <location>
        <begin position="16"/>
        <end position="50"/>
    </location>
</feature>
<dbReference type="GO" id="GO:0009893">
    <property type="term" value="P:positive regulation of metabolic process"/>
    <property type="evidence" value="ECO:0007669"/>
    <property type="project" value="UniProtKB-ARBA"/>
</dbReference>
<dbReference type="AlphaFoldDB" id="A0A1L9U214"/>
<dbReference type="InterPro" id="IPR036864">
    <property type="entry name" value="Zn2-C6_fun-type_DNA-bd_sf"/>
</dbReference>
<evidence type="ECO:0000256" key="5">
    <source>
        <dbReference type="SAM" id="MobiDB-lite"/>
    </source>
</evidence>
<dbReference type="CDD" id="cd00067">
    <property type="entry name" value="GAL4"/>
    <property type="match status" value="1"/>
</dbReference>
<evidence type="ECO:0000256" key="2">
    <source>
        <dbReference type="ARBA" id="ARBA00023125"/>
    </source>
</evidence>
<evidence type="ECO:0000256" key="3">
    <source>
        <dbReference type="ARBA" id="ARBA00023163"/>
    </source>
</evidence>
<dbReference type="PROSITE" id="PS00463">
    <property type="entry name" value="ZN2_CY6_FUNGAL_1"/>
    <property type="match status" value="1"/>
</dbReference>
<dbReference type="OMA" id="ESTRVEP"/>
<gene>
    <name evidence="7" type="ORF">ASPBRDRAFT_669833</name>
</gene>
<organism evidence="7 8">
    <name type="scientific">Aspergillus brasiliensis (strain CBS 101740 / IMI 381727 / IBT 21946)</name>
    <dbReference type="NCBI Taxonomy" id="767769"/>
    <lineage>
        <taxon>Eukaryota</taxon>
        <taxon>Fungi</taxon>
        <taxon>Dikarya</taxon>
        <taxon>Ascomycota</taxon>
        <taxon>Pezizomycotina</taxon>
        <taxon>Eurotiomycetes</taxon>
        <taxon>Eurotiomycetidae</taxon>
        <taxon>Eurotiales</taxon>
        <taxon>Aspergillaceae</taxon>
        <taxon>Aspergillus</taxon>
        <taxon>Aspergillus subgen. Circumdati</taxon>
    </lineage>
</organism>
<dbReference type="GO" id="GO:0003677">
    <property type="term" value="F:DNA binding"/>
    <property type="evidence" value="ECO:0007669"/>
    <property type="project" value="UniProtKB-KW"/>
</dbReference>
<keyword evidence="4" id="KW-0539">Nucleus</keyword>
<feature type="compositionally biased region" description="Basic and acidic residues" evidence="5">
    <location>
        <begin position="64"/>
        <end position="83"/>
    </location>
</feature>
<keyword evidence="2" id="KW-0238">DNA-binding</keyword>
<keyword evidence="1" id="KW-0805">Transcription regulation</keyword>
<accession>A0A1L9U214</accession>
<dbReference type="Proteomes" id="UP000184499">
    <property type="component" value="Unassembled WGS sequence"/>
</dbReference>
<sequence length="414" mass="45969">MDYADASTILAKRRLACERCRNQKLKCIRTEEDSREPCSRCLQAQTECIISLRKMPGRPAGRNNSKDRPKAIQRQDPRMERPNDCEMLDTASGDGSWASMTNGLFPLSSDSWMDGNACDPALLVSSESTPKFPQNIVETLFRDVDTGNDFPFAWSSSSKDSSVLSNHQSVHLIGQASDPGFQLSQLQQTLSQQLILVRSISWDVERTLKFDTDLCSCQTQSFEDADFNPLTGTFEAISEFEQLLNNLEDAMSRRELQSGLSFRQEMKVSYSLGAMSCYLQLVCVYDCIFSHILEQSSRNPKVREFILHSTPDVSLAGFKVPFSTNICGRLFVELMKSKMKSVETALGLQEKYCLSNKSDGEGIPGRGSGLLGGKQAESLLAALKESSKEETDEGTGSGAIKALKDKMGRVENFE</sequence>
<dbReference type="VEuPathDB" id="FungiDB:ASPBRDRAFT_669833"/>
<dbReference type="GO" id="GO:0000981">
    <property type="term" value="F:DNA-binding transcription factor activity, RNA polymerase II-specific"/>
    <property type="evidence" value="ECO:0007669"/>
    <property type="project" value="InterPro"/>
</dbReference>
<dbReference type="SMART" id="SM00066">
    <property type="entry name" value="GAL4"/>
    <property type="match status" value="1"/>
</dbReference>
<name>A0A1L9U214_ASPBC</name>
<dbReference type="InterPro" id="IPR001138">
    <property type="entry name" value="Zn2Cys6_DnaBD"/>
</dbReference>
<dbReference type="SUPFAM" id="SSF57701">
    <property type="entry name" value="Zn2/Cys6 DNA-binding domain"/>
    <property type="match status" value="1"/>
</dbReference>
<feature type="region of interest" description="Disordered" evidence="5">
    <location>
        <begin position="382"/>
        <end position="402"/>
    </location>
</feature>
<feature type="region of interest" description="Disordered" evidence="5">
    <location>
        <begin position="54"/>
        <end position="83"/>
    </location>
</feature>
<dbReference type="STRING" id="767769.A0A1L9U214"/>
<keyword evidence="3" id="KW-0804">Transcription</keyword>
<dbReference type="PROSITE" id="PS50048">
    <property type="entry name" value="ZN2_CY6_FUNGAL_2"/>
    <property type="match status" value="1"/>
</dbReference>
<dbReference type="Gene3D" id="4.10.240.10">
    <property type="entry name" value="Zn(2)-C6 fungal-type DNA-binding domain"/>
    <property type="match status" value="1"/>
</dbReference>
<proteinExistence type="predicted"/>
<keyword evidence="8" id="KW-1185">Reference proteome</keyword>
<reference evidence="8" key="1">
    <citation type="journal article" date="2017" name="Genome Biol.">
        <title>Comparative genomics reveals high biological diversity and specific adaptations in the industrially and medically important fungal genus Aspergillus.</title>
        <authorList>
            <person name="de Vries R.P."/>
            <person name="Riley R."/>
            <person name="Wiebenga A."/>
            <person name="Aguilar-Osorio G."/>
            <person name="Amillis S."/>
            <person name="Uchima C.A."/>
            <person name="Anderluh G."/>
            <person name="Asadollahi M."/>
            <person name="Askin M."/>
            <person name="Barry K."/>
            <person name="Battaglia E."/>
            <person name="Bayram O."/>
            <person name="Benocci T."/>
            <person name="Braus-Stromeyer S.A."/>
            <person name="Caldana C."/>
            <person name="Canovas D."/>
            <person name="Cerqueira G.C."/>
            <person name="Chen F."/>
            <person name="Chen W."/>
            <person name="Choi C."/>
            <person name="Clum A."/>
            <person name="Dos Santos R.A."/>
            <person name="Damasio A.R."/>
            <person name="Diallinas G."/>
            <person name="Emri T."/>
            <person name="Fekete E."/>
            <person name="Flipphi M."/>
            <person name="Freyberg S."/>
            <person name="Gallo A."/>
            <person name="Gournas C."/>
            <person name="Habgood R."/>
            <person name="Hainaut M."/>
            <person name="Harispe M.L."/>
            <person name="Henrissat B."/>
            <person name="Hilden K.S."/>
            <person name="Hope R."/>
            <person name="Hossain A."/>
            <person name="Karabika E."/>
            <person name="Karaffa L."/>
            <person name="Karanyi Z."/>
            <person name="Krasevec N."/>
            <person name="Kuo A."/>
            <person name="Kusch H."/>
            <person name="LaButti K."/>
            <person name="Lagendijk E.L."/>
            <person name="Lapidus A."/>
            <person name="Levasseur A."/>
            <person name="Lindquist E."/>
            <person name="Lipzen A."/>
            <person name="Logrieco A.F."/>
            <person name="MacCabe A."/>
            <person name="Maekelae M.R."/>
            <person name="Malavazi I."/>
            <person name="Melin P."/>
            <person name="Meyer V."/>
            <person name="Mielnichuk N."/>
            <person name="Miskei M."/>
            <person name="Molnar A.P."/>
            <person name="Mule G."/>
            <person name="Ngan C.Y."/>
            <person name="Orejas M."/>
            <person name="Orosz E."/>
            <person name="Ouedraogo J.P."/>
            <person name="Overkamp K.M."/>
            <person name="Park H.-S."/>
            <person name="Perrone G."/>
            <person name="Piumi F."/>
            <person name="Punt P.J."/>
            <person name="Ram A.F."/>
            <person name="Ramon A."/>
            <person name="Rauscher S."/>
            <person name="Record E."/>
            <person name="Riano-Pachon D.M."/>
            <person name="Robert V."/>
            <person name="Roehrig J."/>
            <person name="Ruller R."/>
            <person name="Salamov A."/>
            <person name="Salih N.S."/>
            <person name="Samson R.A."/>
            <person name="Sandor E."/>
            <person name="Sanguinetti M."/>
            <person name="Schuetze T."/>
            <person name="Sepcic K."/>
            <person name="Shelest E."/>
            <person name="Sherlock G."/>
            <person name="Sophianopoulou V."/>
            <person name="Squina F.M."/>
            <person name="Sun H."/>
            <person name="Susca A."/>
            <person name="Todd R.B."/>
            <person name="Tsang A."/>
            <person name="Unkles S.E."/>
            <person name="van de Wiele N."/>
            <person name="van Rossen-Uffink D."/>
            <person name="Oliveira J.V."/>
            <person name="Vesth T.C."/>
            <person name="Visser J."/>
            <person name="Yu J.-H."/>
            <person name="Zhou M."/>
            <person name="Andersen M.R."/>
            <person name="Archer D.B."/>
            <person name="Baker S.E."/>
            <person name="Benoit I."/>
            <person name="Brakhage A.A."/>
            <person name="Braus G.H."/>
            <person name="Fischer R."/>
            <person name="Frisvad J.C."/>
            <person name="Goldman G.H."/>
            <person name="Houbraken J."/>
            <person name="Oakley B."/>
            <person name="Pocsi I."/>
            <person name="Scazzocchio C."/>
            <person name="Seiboth B."/>
            <person name="vanKuyk P.A."/>
            <person name="Wortman J."/>
            <person name="Dyer P.S."/>
            <person name="Grigoriev I.V."/>
        </authorList>
    </citation>
    <scope>NUCLEOTIDE SEQUENCE [LARGE SCALE GENOMIC DNA]</scope>
    <source>
        <strain evidence="8">CBS 101740 / IMI 381727 / IBT 21946</strain>
    </source>
</reference>
<evidence type="ECO:0000313" key="8">
    <source>
        <dbReference type="Proteomes" id="UP000184499"/>
    </source>
</evidence>
<evidence type="ECO:0000256" key="1">
    <source>
        <dbReference type="ARBA" id="ARBA00023015"/>
    </source>
</evidence>
<evidence type="ECO:0000256" key="4">
    <source>
        <dbReference type="ARBA" id="ARBA00023242"/>
    </source>
</evidence>